<reference evidence="4" key="3">
    <citation type="submission" date="2015-02" db="UniProtKB">
        <authorList>
            <consortium name="EnsemblProtists"/>
        </authorList>
    </citation>
    <scope>IDENTIFICATION</scope>
    <source>
        <strain evidence="4">DAOM BR144</strain>
    </source>
</reference>
<dbReference type="VEuPathDB" id="FungiDB:PYU1_G004865"/>
<dbReference type="Gene3D" id="1.25.40.20">
    <property type="entry name" value="Ankyrin repeat-containing domain"/>
    <property type="match status" value="3"/>
</dbReference>
<reference evidence="5" key="1">
    <citation type="journal article" date="2010" name="Genome Biol.">
        <title>Genome sequence of the necrotrophic plant pathogen Pythium ultimum reveals original pathogenicity mechanisms and effector repertoire.</title>
        <authorList>
            <person name="Levesque C.A."/>
            <person name="Brouwer H."/>
            <person name="Cano L."/>
            <person name="Hamilton J.P."/>
            <person name="Holt C."/>
            <person name="Huitema E."/>
            <person name="Raffaele S."/>
            <person name="Robideau G.P."/>
            <person name="Thines M."/>
            <person name="Win J."/>
            <person name="Zerillo M.M."/>
            <person name="Beakes G.W."/>
            <person name="Boore J.L."/>
            <person name="Busam D."/>
            <person name="Dumas B."/>
            <person name="Ferriera S."/>
            <person name="Fuerstenberg S.I."/>
            <person name="Gachon C.M."/>
            <person name="Gaulin E."/>
            <person name="Govers F."/>
            <person name="Grenville-Briggs L."/>
            <person name="Horner N."/>
            <person name="Hostetler J."/>
            <person name="Jiang R.H."/>
            <person name="Johnson J."/>
            <person name="Krajaejun T."/>
            <person name="Lin H."/>
            <person name="Meijer H.J."/>
            <person name="Moore B."/>
            <person name="Morris P."/>
            <person name="Phuntmart V."/>
            <person name="Puiu D."/>
            <person name="Shetty J."/>
            <person name="Stajich J.E."/>
            <person name="Tripathy S."/>
            <person name="Wawra S."/>
            <person name="van West P."/>
            <person name="Whitty B.R."/>
            <person name="Coutinho P.M."/>
            <person name="Henrissat B."/>
            <person name="Martin F."/>
            <person name="Thomas P.D."/>
            <person name="Tyler B.M."/>
            <person name="De Vries R.P."/>
            <person name="Kamoun S."/>
            <person name="Yandell M."/>
            <person name="Tisserat N."/>
            <person name="Buell C.R."/>
        </authorList>
    </citation>
    <scope>NUCLEOTIDE SEQUENCE</scope>
    <source>
        <strain evidence="5">DAOM:BR144</strain>
    </source>
</reference>
<dbReference type="SUPFAM" id="SSF48403">
    <property type="entry name" value="Ankyrin repeat"/>
    <property type="match status" value="1"/>
</dbReference>
<dbReference type="eggNOG" id="KOG0504">
    <property type="taxonomic scope" value="Eukaryota"/>
</dbReference>
<dbReference type="HOGENOM" id="CLU_089815_0_0_1"/>
<keyword evidence="1" id="KW-0677">Repeat</keyword>
<dbReference type="Pfam" id="PF00023">
    <property type="entry name" value="Ank"/>
    <property type="match status" value="1"/>
</dbReference>
<dbReference type="STRING" id="431595.K3WIT4"/>
<dbReference type="PROSITE" id="PS50088">
    <property type="entry name" value="ANK_REPEAT"/>
    <property type="match status" value="1"/>
</dbReference>
<dbReference type="InParanoid" id="K3WIT4"/>
<keyword evidence="2 3" id="KW-0040">ANK repeat</keyword>
<keyword evidence="5" id="KW-1185">Reference proteome</keyword>
<evidence type="ECO:0000256" key="3">
    <source>
        <dbReference type="PROSITE-ProRule" id="PRU00023"/>
    </source>
</evidence>
<evidence type="ECO:0000313" key="5">
    <source>
        <dbReference type="Proteomes" id="UP000019132"/>
    </source>
</evidence>
<dbReference type="InterPro" id="IPR036770">
    <property type="entry name" value="Ankyrin_rpt-contain_sf"/>
</dbReference>
<feature type="repeat" description="ANK" evidence="3">
    <location>
        <begin position="169"/>
        <end position="201"/>
    </location>
</feature>
<dbReference type="PANTHER" id="PTHR24198">
    <property type="entry name" value="ANKYRIN REPEAT AND PROTEIN KINASE DOMAIN-CONTAINING PROTEIN"/>
    <property type="match status" value="1"/>
</dbReference>
<organism evidence="4 5">
    <name type="scientific">Globisporangium ultimum (strain ATCC 200006 / CBS 805.95 / DAOM BR144)</name>
    <name type="common">Pythium ultimum</name>
    <dbReference type="NCBI Taxonomy" id="431595"/>
    <lineage>
        <taxon>Eukaryota</taxon>
        <taxon>Sar</taxon>
        <taxon>Stramenopiles</taxon>
        <taxon>Oomycota</taxon>
        <taxon>Peronosporomycetes</taxon>
        <taxon>Pythiales</taxon>
        <taxon>Pythiaceae</taxon>
        <taxon>Globisporangium</taxon>
    </lineage>
</organism>
<dbReference type="InterPro" id="IPR002110">
    <property type="entry name" value="Ankyrin_rpt"/>
</dbReference>
<evidence type="ECO:0000313" key="4">
    <source>
        <dbReference type="EnsemblProtists" id="PYU1_T004876"/>
    </source>
</evidence>
<reference evidence="5" key="2">
    <citation type="submission" date="2010-04" db="EMBL/GenBank/DDBJ databases">
        <authorList>
            <person name="Buell R."/>
            <person name="Hamilton J."/>
            <person name="Hostetler J."/>
        </authorList>
    </citation>
    <scope>NUCLEOTIDE SEQUENCE [LARGE SCALE GENOMIC DNA]</scope>
    <source>
        <strain evidence="5">DAOM:BR144</strain>
    </source>
</reference>
<evidence type="ECO:0000256" key="2">
    <source>
        <dbReference type="ARBA" id="ARBA00023043"/>
    </source>
</evidence>
<dbReference type="EnsemblProtists" id="PYU1_T004876">
    <property type="protein sequence ID" value="PYU1_T004876"/>
    <property type="gene ID" value="PYU1_G004865"/>
</dbReference>
<sequence>IQEADLRCRGDLWDACRAGDLDRVRFVVAQYCNKVERRQRNEPKPPPWYTLRHLHRYSLLHEACDQQHLDMVCYLVTELRVPRHLQDASGCTALHVAAMRGFVAGCAVLLETECDSDEDVETLCLGVDTRGRTPLHWSLLSGSSSCGKAAVAKYLVHKCMAALHVSDFDGITPLHLAIWRGDVALVHELIACGANVNATTQSVVGTLWAAIPAASVL</sequence>
<dbReference type="EMBL" id="GL376564">
    <property type="status" value="NOT_ANNOTATED_CDS"/>
    <property type="molecule type" value="Genomic_DNA"/>
</dbReference>
<proteinExistence type="predicted"/>
<accession>K3WIT4</accession>
<dbReference type="AlphaFoldDB" id="K3WIT4"/>
<dbReference type="PROSITE" id="PS50297">
    <property type="entry name" value="ANK_REP_REGION"/>
    <property type="match status" value="1"/>
</dbReference>
<dbReference type="PANTHER" id="PTHR24198:SF165">
    <property type="entry name" value="ANKYRIN REPEAT-CONTAINING PROTEIN-RELATED"/>
    <property type="match status" value="1"/>
</dbReference>
<dbReference type="Pfam" id="PF12796">
    <property type="entry name" value="Ank_2"/>
    <property type="match status" value="1"/>
</dbReference>
<evidence type="ECO:0000256" key="1">
    <source>
        <dbReference type="ARBA" id="ARBA00022737"/>
    </source>
</evidence>
<dbReference type="SMART" id="SM00248">
    <property type="entry name" value="ANK"/>
    <property type="match status" value="4"/>
</dbReference>
<dbReference type="Proteomes" id="UP000019132">
    <property type="component" value="Unassembled WGS sequence"/>
</dbReference>
<protein>
    <submittedName>
        <fullName evidence="4">Uncharacterized protein</fullName>
    </submittedName>
</protein>
<name>K3WIT4_GLOUD</name>